<keyword evidence="1" id="KW-0175">Coiled coil</keyword>
<evidence type="ECO:0000256" key="2">
    <source>
        <dbReference type="SAM" id="MobiDB-lite"/>
    </source>
</evidence>
<feature type="region of interest" description="Disordered" evidence="2">
    <location>
        <begin position="524"/>
        <end position="570"/>
    </location>
</feature>
<evidence type="ECO:0000256" key="1">
    <source>
        <dbReference type="SAM" id="Coils"/>
    </source>
</evidence>
<name>A0AA40D0B9_9PEZI</name>
<dbReference type="Proteomes" id="UP001174936">
    <property type="component" value="Unassembled WGS sequence"/>
</dbReference>
<gene>
    <name evidence="3" type="ORF">B0T16DRAFT_21187</name>
</gene>
<feature type="region of interest" description="Disordered" evidence="2">
    <location>
        <begin position="480"/>
        <end position="507"/>
    </location>
</feature>
<evidence type="ECO:0000313" key="3">
    <source>
        <dbReference type="EMBL" id="KAK0655868.1"/>
    </source>
</evidence>
<protein>
    <submittedName>
        <fullName evidence="3">Uncharacterized protein</fullName>
    </submittedName>
</protein>
<feature type="compositionally biased region" description="Low complexity" evidence="2">
    <location>
        <begin position="480"/>
        <end position="496"/>
    </location>
</feature>
<reference evidence="3" key="1">
    <citation type="submission" date="2023-06" db="EMBL/GenBank/DDBJ databases">
        <title>Genome-scale phylogeny and comparative genomics of the fungal order Sordariales.</title>
        <authorList>
            <consortium name="Lawrence Berkeley National Laboratory"/>
            <person name="Hensen N."/>
            <person name="Bonometti L."/>
            <person name="Westerberg I."/>
            <person name="Brannstrom I.O."/>
            <person name="Guillou S."/>
            <person name="Cros-Aarteil S."/>
            <person name="Calhoun S."/>
            <person name="Haridas S."/>
            <person name="Kuo A."/>
            <person name="Mondo S."/>
            <person name="Pangilinan J."/>
            <person name="Riley R."/>
            <person name="Labutti K."/>
            <person name="Andreopoulos B."/>
            <person name="Lipzen A."/>
            <person name="Chen C."/>
            <person name="Yanf M."/>
            <person name="Daum C."/>
            <person name="Ng V."/>
            <person name="Clum A."/>
            <person name="Steindorff A."/>
            <person name="Ohm R."/>
            <person name="Martin F."/>
            <person name="Silar P."/>
            <person name="Natvig D."/>
            <person name="Lalanne C."/>
            <person name="Gautier V."/>
            <person name="Ament-Velasquez S.L."/>
            <person name="Kruys A."/>
            <person name="Hutchinson M.I."/>
            <person name="Powell A.J."/>
            <person name="Barry K."/>
            <person name="Miller A.N."/>
            <person name="Grigoriev I.V."/>
            <person name="Debuchy R."/>
            <person name="Gladieux P."/>
            <person name="Thoren M.H."/>
            <person name="Johannesson H."/>
        </authorList>
    </citation>
    <scope>NUCLEOTIDE SEQUENCE</scope>
    <source>
        <strain evidence="3">SMH2532-1</strain>
    </source>
</reference>
<feature type="region of interest" description="Disordered" evidence="2">
    <location>
        <begin position="381"/>
        <end position="401"/>
    </location>
</feature>
<keyword evidence="4" id="KW-1185">Reference proteome</keyword>
<sequence>MAHDDTVPWRATGTTSSMVAPEPVVLNSDSHRALKEGWVFRCLNDYRKGCYKTGFPSHIDLNEVWGELSRSQTGPDLSRHTLYRSLSHDLHRGKIFRRPEDRSWRKIKSRGGLPGWCKPAIIFGFRALNYADTKKDTLPGNAHGALVALGLERILEDPTTWVLDPFWEGAEFYNPQWVAQNCTSGRGWTRGLRQPPCDVNRFLRCDFLQGEAQRKGKRHRSGAHEDLAPGMGTSPDSPPIDWENVMASSSSERFGQAGNHSHSDRQVPVMSREYEGGNDFEELERSNLDSDGSSIVGQHTWHTPSTSDATLDGLRHELDELKSTIEHIVGGEDDEVVAAMKNMQAQIDRTDKNLRTQIGRMDTRLQDVVSRLCHLEGAVGGNRADMTSQSQHSGTSEEYAVGGRREVLRPKEGYAEVSDLDEAKNFIKKLQKELGEVKAKSAETQIKREAKREASYPASVACFSQPLYQQQYQQQAVYGYQTPHSSQPSYPPQSYLLPPPQTNQPAQPHLMTPFTPAPQLWPWMGHPGAQITAPRDLSIPPSQPTRVKREGMRRDRREELQVHGEGEDEY</sequence>
<feature type="region of interest" description="Disordered" evidence="2">
    <location>
        <begin position="214"/>
        <end position="238"/>
    </location>
</feature>
<comment type="caution">
    <text evidence="3">The sequence shown here is derived from an EMBL/GenBank/DDBJ whole genome shotgun (WGS) entry which is preliminary data.</text>
</comment>
<accession>A0AA40D0B9</accession>
<proteinExistence type="predicted"/>
<feature type="compositionally biased region" description="Basic and acidic residues" evidence="2">
    <location>
        <begin position="547"/>
        <end position="570"/>
    </location>
</feature>
<dbReference type="EMBL" id="JAULSV010000001">
    <property type="protein sequence ID" value="KAK0655868.1"/>
    <property type="molecule type" value="Genomic_DNA"/>
</dbReference>
<feature type="compositionally biased region" description="Polar residues" evidence="2">
    <location>
        <begin position="385"/>
        <end position="396"/>
    </location>
</feature>
<dbReference type="AlphaFoldDB" id="A0AA40D0B9"/>
<evidence type="ECO:0000313" key="4">
    <source>
        <dbReference type="Proteomes" id="UP001174936"/>
    </source>
</evidence>
<organism evidence="3 4">
    <name type="scientific">Cercophora newfieldiana</name>
    <dbReference type="NCBI Taxonomy" id="92897"/>
    <lineage>
        <taxon>Eukaryota</taxon>
        <taxon>Fungi</taxon>
        <taxon>Dikarya</taxon>
        <taxon>Ascomycota</taxon>
        <taxon>Pezizomycotina</taxon>
        <taxon>Sordariomycetes</taxon>
        <taxon>Sordariomycetidae</taxon>
        <taxon>Sordariales</taxon>
        <taxon>Lasiosphaeriaceae</taxon>
        <taxon>Cercophora</taxon>
    </lineage>
</organism>
<feature type="coiled-coil region" evidence="1">
    <location>
        <begin position="420"/>
        <end position="447"/>
    </location>
</feature>